<name>U1GRF1_TRESO</name>
<dbReference type="Proteomes" id="UP000016646">
    <property type="component" value="Unassembled WGS sequence"/>
</dbReference>
<dbReference type="PROSITE" id="PS51257">
    <property type="entry name" value="PROKAR_LIPOPROTEIN"/>
    <property type="match status" value="1"/>
</dbReference>
<dbReference type="STRING" id="1125725.HMPREF1325_0991"/>
<dbReference type="RefSeq" id="WP_021330431.1">
    <property type="nucleotide sequence ID" value="NZ_AUZJ01000039.1"/>
</dbReference>
<dbReference type="Proteomes" id="UP000016412">
    <property type="component" value="Unassembled WGS sequence"/>
</dbReference>
<protein>
    <submittedName>
        <fullName evidence="1 2">Lipoprotein</fullName>
    </submittedName>
</protein>
<evidence type="ECO:0000313" key="2">
    <source>
        <dbReference type="EMBL" id="ERK04638.1"/>
    </source>
</evidence>
<evidence type="ECO:0000313" key="4">
    <source>
        <dbReference type="Proteomes" id="UP000016646"/>
    </source>
</evidence>
<dbReference type="EMBL" id="AVQI01000018">
    <property type="protein sequence ID" value="ERK04638.1"/>
    <property type="molecule type" value="Genomic_DNA"/>
</dbReference>
<dbReference type="AlphaFoldDB" id="U1GRF1"/>
<gene>
    <name evidence="2" type="ORF">HMPREF0860_2539</name>
    <name evidence="1" type="ORF">HMPREF1325_0991</name>
</gene>
<proteinExistence type="predicted"/>
<keyword evidence="4" id="KW-1185">Reference proteome</keyword>
<evidence type="ECO:0000313" key="3">
    <source>
        <dbReference type="Proteomes" id="UP000016412"/>
    </source>
</evidence>
<sequence length="356" mass="40312">MKKNVMRVCVFAVCMNIFTGCMSTGTKNEEIVYTEIDGNQAKSENKKQTEPEQKTETPLEKFKRLYKADYEKLVVGNDNKVTIESIEAVLQPQDINSINEIKNAKLNEFGKPYYFKMRAIYKGYDANTEEVRLQDLKQKKTSVTDTAMKVAFGIDSAIYSVNITSSSVSTLPNEANAIATFYFIVTNLSDIDDIKENEIFIRFVRDIEKPRLNSANFIVANGMHYITVEDAHSPTQEEVMSAYFFGGTMGNSSSDVFDPVVYSLVDLMDARAAMNKKDYTKDYTLPTVKVKYVSEVLFLGQSNTTISVSTADNVLTERMSFTGRASSIKRGEKIRVYYTIAKDPLEQWEIQAIERL</sequence>
<accession>U1GRF1</accession>
<comment type="caution">
    <text evidence="1">The sequence shown here is derived from an EMBL/GenBank/DDBJ whole genome shotgun (WGS) entry which is preliminary data.</text>
</comment>
<dbReference type="OrthoDB" id="79167at203691"/>
<keyword evidence="1" id="KW-0449">Lipoprotein</keyword>
<dbReference type="EMBL" id="AUZJ01000039">
    <property type="protein sequence ID" value="ERF60560.1"/>
    <property type="molecule type" value="Genomic_DNA"/>
</dbReference>
<evidence type="ECO:0000313" key="1">
    <source>
        <dbReference type="EMBL" id="ERF60560.1"/>
    </source>
</evidence>
<organism evidence="1 3">
    <name type="scientific">Treponema socranskii subsp. socranskii VPI DR56BR1116 = ATCC 35536</name>
    <dbReference type="NCBI Taxonomy" id="1125725"/>
    <lineage>
        <taxon>Bacteria</taxon>
        <taxon>Pseudomonadati</taxon>
        <taxon>Spirochaetota</taxon>
        <taxon>Spirochaetia</taxon>
        <taxon>Spirochaetales</taxon>
        <taxon>Treponemataceae</taxon>
        <taxon>Treponema</taxon>
    </lineage>
</organism>
<reference evidence="3 4" key="1">
    <citation type="submission" date="2013-08" db="EMBL/GenBank/DDBJ databases">
        <authorList>
            <person name="Durkin A.S."/>
            <person name="Haft D.R."/>
            <person name="McCorrison J."/>
            <person name="Torralba M."/>
            <person name="Gillis M."/>
            <person name="Haft D.H."/>
            <person name="Methe B."/>
            <person name="Sutton G."/>
            <person name="Nelson K.E."/>
        </authorList>
    </citation>
    <scope>NUCLEOTIDE SEQUENCE [LARGE SCALE GENOMIC DNA]</scope>
    <source>
        <strain evidence="2 4">ATCC 35536</strain>
        <strain evidence="1 3">VPI DR56BR1116</strain>
    </source>
</reference>
<dbReference type="PATRIC" id="fig|1125725.3.peg.1422"/>